<evidence type="ECO:0000256" key="1">
    <source>
        <dbReference type="ARBA" id="ARBA00006540"/>
    </source>
</evidence>
<protein>
    <recommendedName>
        <fullName evidence="6 7">Large ribosomal subunit protein uL3</fullName>
    </recommendedName>
</protein>
<keyword evidence="3 7" id="KW-0694">RNA-binding</keyword>
<reference evidence="12" key="1">
    <citation type="submission" date="2017-07" db="EMBL/GenBank/DDBJ databases">
        <title>Brachybacterium sp. VR2415.</title>
        <authorList>
            <person name="Tak E.J."/>
            <person name="Bae J.-W."/>
        </authorList>
    </citation>
    <scope>NUCLEOTIDE SEQUENCE [LARGE SCALE GENOMIC DNA]</scope>
    <source>
        <strain evidence="12">VR2415</strain>
    </source>
</reference>
<dbReference type="GO" id="GO:0006412">
    <property type="term" value="P:translation"/>
    <property type="evidence" value="ECO:0007669"/>
    <property type="project" value="UniProtKB-UniRule"/>
</dbReference>
<keyword evidence="5 7" id="KW-0687">Ribonucleoprotein</keyword>
<dbReference type="KEGG" id="brv:CFK39_04295"/>
<comment type="subunit">
    <text evidence="7 9">Part of the 50S ribosomal subunit. Forms a cluster with proteins L14 and L19.</text>
</comment>
<dbReference type="PANTHER" id="PTHR11229:SF16">
    <property type="entry name" value="LARGE RIBOSOMAL SUBUNIT PROTEIN UL3C"/>
    <property type="match status" value="1"/>
</dbReference>
<dbReference type="InterPro" id="IPR000597">
    <property type="entry name" value="Ribosomal_uL3"/>
</dbReference>
<dbReference type="PANTHER" id="PTHR11229">
    <property type="entry name" value="50S RIBOSOMAL PROTEIN L3"/>
    <property type="match status" value="1"/>
</dbReference>
<accession>A0A220UAJ1</accession>
<dbReference type="NCBIfam" id="TIGR03625">
    <property type="entry name" value="L3_bact"/>
    <property type="match status" value="1"/>
</dbReference>
<comment type="function">
    <text evidence="7 9">One of the primary rRNA binding proteins, it binds directly near the 3'-end of the 23S rRNA, where it nucleates assembly of the 50S subunit.</text>
</comment>
<dbReference type="GO" id="GO:0019843">
    <property type="term" value="F:rRNA binding"/>
    <property type="evidence" value="ECO:0007669"/>
    <property type="project" value="UniProtKB-UniRule"/>
</dbReference>
<dbReference type="FunFam" id="2.40.30.10:FF:000004">
    <property type="entry name" value="50S ribosomal protein L3"/>
    <property type="match status" value="1"/>
</dbReference>
<feature type="region of interest" description="Disordered" evidence="10">
    <location>
        <begin position="142"/>
        <end position="168"/>
    </location>
</feature>
<evidence type="ECO:0000256" key="4">
    <source>
        <dbReference type="ARBA" id="ARBA00022980"/>
    </source>
</evidence>
<evidence type="ECO:0000256" key="8">
    <source>
        <dbReference type="RuleBase" id="RU003905"/>
    </source>
</evidence>
<sequence>MSNELTGQKAAPVSGVLGTKLGMTQVWDENGKLVPVTVVQTGANVVTQIRSVETDGYDAVQIAYGQIDPRKVSLPLKGHFEKAGVTPRRHLVELRTLNAAEYSLGQEIDASIFEAGQKVDVVGTSKGKGTAGVMKRHGFAGVGASHGQHRNHRKPGSIGGASTPGRVFKGQRMAGRMGGDRTSVQNLTVHAVDVEKGLVLVKGAVPGAKGGLVLVRSAVKSPAKEA</sequence>
<dbReference type="InterPro" id="IPR019927">
    <property type="entry name" value="Ribosomal_uL3_bac/org-type"/>
</dbReference>
<dbReference type="AlphaFoldDB" id="A0A220UAJ1"/>
<evidence type="ECO:0000256" key="6">
    <source>
        <dbReference type="ARBA" id="ARBA00035243"/>
    </source>
</evidence>
<dbReference type="PROSITE" id="PS00474">
    <property type="entry name" value="RIBOSOMAL_L3"/>
    <property type="match status" value="1"/>
</dbReference>
<dbReference type="InterPro" id="IPR019926">
    <property type="entry name" value="Ribosomal_uL3_CS"/>
</dbReference>
<keyword evidence="4 7" id="KW-0689">Ribosomal protein</keyword>
<evidence type="ECO:0000313" key="12">
    <source>
        <dbReference type="Proteomes" id="UP000198398"/>
    </source>
</evidence>
<dbReference type="Gene3D" id="3.30.160.810">
    <property type="match status" value="1"/>
</dbReference>
<dbReference type="FunFam" id="3.30.160.810:FF:000001">
    <property type="entry name" value="50S ribosomal protein L3"/>
    <property type="match status" value="1"/>
</dbReference>
<comment type="similarity">
    <text evidence="1 7 8">Belongs to the universal ribosomal protein uL3 family.</text>
</comment>
<dbReference type="InterPro" id="IPR009000">
    <property type="entry name" value="Transl_B-barrel_sf"/>
</dbReference>
<dbReference type="GO" id="GO:0003735">
    <property type="term" value="F:structural constituent of ribosome"/>
    <property type="evidence" value="ECO:0007669"/>
    <property type="project" value="UniProtKB-UniRule"/>
</dbReference>
<evidence type="ECO:0000256" key="7">
    <source>
        <dbReference type="HAMAP-Rule" id="MF_01325"/>
    </source>
</evidence>
<evidence type="ECO:0000256" key="10">
    <source>
        <dbReference type="SAM" id="MobiDB-lite"/>
    </source>
</evidence>
<evidence type="ECO:0000256" key="3">
    <source>
        <dbReference type="ARBA" id="ARBA00022884"/>
    </source>
</evidence>
<evidence type="ECO:0000256" key="5">
    <source>
        <dbReference type="ARBA" id="ARBA00023274"/>
    </source>
</evidence>
<proteinExistence type="inferred from homology"/>
<dbReference type="RefSeq" id="WP_089064422.1">
    <property type="nucleotide sequence ID" value="NZ_CP022316.1"/>
</dbReference>
<dbReference type="SUPFAM" id="SSF50447">
    <property type="entry name" value="Translation proteins"/>
    <property type="match status" value="1"/>
</dbReference>
<dbReference type="GO" id="GO:0022625">
    <property type="term" value="C:cytosolic large ribosomal subunit"/>
    <property type="evidence" value="ECO:0007669"/>
    <property type="project" value="TreeGrafter"/>
</dbReference>
<dbReference type="Proteomes" id="UP000198398">
    <property type="component" value="Chromosome"/>
</dbReference>
<dbReference type="Pfam" id="PF00297">
    <property type="entry name" value="Ribosomal_L3"/>
    <property type="match status" value="1"/>
</dbReference>
<keyword evidence="2 7" id="KW-0699">rRNA-binding</keyword>
<evidence type="ECO:0000256" key="9">
    <source>
        <dbReference type="RuleBase" id="RU003906"/>
    </source>
</evidence>
<gene>
    <name evidence="7" type="primary">rplC</name>
    <name evidence="11" type="ORF">CFK39_04295</name>
</gene>
<evidence type="ECO:0000256" key="2">
    <source>
        <dbReference type="ARBA" id="ARBA00022730"/>
    </source>
</evidence>
<organism evidence="11 12">
    <name type="scientific">Brachybacterium avium</name>
    <dbReference type="NCBI Taxonomy" id="2017485"/>
    <lineage>
        <taxon>Bacteria</taxon>
        <taxon>Bacillati</taxon>
        <taxon>Actinomycetota</taxon>
        <taxon>Actinomycetes</taxon>
        <taxon>Micrococcales</taxon>
        <taxon>Dermabacteraceae</taxon>
        <taxon>Brachybacterium</taxon>
    </lineage>
</organism>
<dbReference type="OrthoDB" id="9806135at2"/>
<name>A0A220UAJ1_9MICO</name>
<dbReference type="Gene3D" id="2.40.30.10">
    <property type="entry name" value="Translation factors"/>
    <property type="match status" value="1"/>
</dbReference>
<dbReference type="EMBL" id="CP022316">
    <property type="protein sequence ID" value="ASK65178.1"/>
    <property type="molecule type" value="Genomic_DNA"/>
</dbReference>
<evidence type="ECO:0000313" key="11">
    <source>
        <dbReference type="EMBL" id="ASK65178.1"/>
    </source>
</evidence>
<keyword evidence="12" id="KW-1185">Reference proteome</keyword>
<dbReference type="HAMAP" id="MF_01325_B">
    <property type="entry name" value="Ribosomal_uL3_B"/>
    <property type="match status" value="1"/>
</dbReference>